<comment type="caution">
    <text evidence="2">The sequence shown here is derived from an EMBL/GenBank/DDBJ whole genome shotgun (WGS) entry which is preliminary data.</text>
</comment>
<evidence type="ECO:0000313" key="3">
    <source>
        <dbReference type="Proteomes" id="UP000597459"/>
    </source>
</evidence>
<reference evidence="2" key="1">
    <citation type="submission" date="2019-11" db="EMBL/GenBank/DDBJ databases">
        <title>Description of new Acetobacter species.</title>
        <authorList>
            <person name="Cleenwerck I."/>
            <person name="Sombolestani A.S."/>
        </authorList>
    </citation>
    <scope>NUCLEOTIDE SEQUENCE</scope>
    <source>
        <strain evidence="2">LMG 1626</strain>
    </source>
</reference>
<dbReference type="AlphaFoldDB" id="A0A967B8G6"/>
<organism evidence="2 3">
    <name type="scientific">Acetobacter estunensis</name>
    <dbReference type="NCBI Taxonomy" id="104097"/>
    <lineage>
        <taxon>Bacteria</taxon>
        <taxon>Pseudomonadati</taxon>
        <taxon>Pseudomonadota</taxon>
        <taxon>Alphaproteobacteria</taxon>
        <taxon>Acetobacterales</taxon>
        <taxon>Acetobacteraceae</taxon>
        <taxon>Acetobacter</taxon>
    </lineage>
</organism>
<dbReference type="InterPro" id="IPR024572">
    <property type="entry name" value="RcnB"/>
</dbReference>
<accession>A0A967B8G6</accession>
<evidence type="ECO:0000313" key="2">
    <source>
        <dbReference type="EMBL" id="NHO54823.1"/>
    </source>
</evidence>
<feature type="compositionally biased region" description="Gly residues" evidence="1">
    <location>
        <begin position="14"/>
        <end position="28"/>
    </location>
</feature>
<dbReference type="Pfam" id="PF11776">
    <property type="entry name" value="RcnB"/>
    <property type="match status" value="1"/>
</dbReference>
<dbReference type="Proteomes" id="UP000597459">
    <property type="component" value="Unassembled WGS sequence"/>
</dbReference>
<sequence length="148" mass="15604">MGAAPICAMAQPMPGGGRGGPNQHGGPMGHNMRNGPRGGGGDRNRGGGYDRSRPMQPPQTWRRGERYWGGAPWISNWNRYPGLYAPPYGYRWVQAGNQFLLTAIATGVITAIITGSAVGTGAVATPYATPYPATPYAAPTYPVAPTPY</sequence>
<name>A0A967B8G6_9PROT</name>
<dbReference type="EMBL" id="WOTH01000034">
    <property type="protein sequence ID" value="NHO54823.1"/>
    <property type="molecule type" value="Genomic_DNA"/>
</dbReference>
<dbReference type="Gene3D" id="3.10.450.160">
    <property type="entry name" value="inner membrane protein cigr"/>
    <property type="match status" value="1"/>
</dbReference>
<feature type="region of interest" description="Disordered" evidence="1">
    <location>
        <begin position="11"/>
        <end position="64"/>
    </location>
</feature>
<evidence type="ECO:0000256" key="1">
    <source>
        <dbReference type="SAM" id="MobiDB-lite"/>
    </source>
</evidence>
<keyword evidence="3" id="KW-1185">Reference proteome</keyword>
<feature type="compositionally biased region" description="Basic and acidic residues" evidence="1">
    <location>
        <begin position="40"/>
        <end position="53"/>
    </location>
</feature>
<protein>
    <submittedName>
        <fullName evidence="2">Uncharacterized protein</fullName>
    </submittedName>
</protein>
<proteinExistence type="predicted"/>
<gene>
    <name evidence="2" type="ORF">GOB87_12850</name>
</gene>